<feature type="compositionally biased region" description="Polar residues" evidence="1">
    <location>
        <begin position="38"/>
        <end position="49"/>
    </location>
</feature>
<name>A0A8S1IMA2_9CHLO</name>
<feature type="region of interest" description="Disordered" evidence="1">
    <location>
        <begin position="88"/>
        <end position="112"/>
    </location>
</feature>
<dbReference type="AlphaFoldDB" id="A0A8S1IMA2"/>
<evidence type="ECO:0000313" key="3">
    <source>
        <dbReference type="Proteomes" id="UP000708148"/>
    </source>
</evidence>
<evidence type="ECO:0000313" key="2">
    <source>
        <dbReference type="EMBL" id="CAD7695427.1"/>
    </source>
</evidence>
<evidence type="ECO:0000256" key="1">
    <source>
        <dbReference type="SAM" id="MobiDB-lite"/>
    </source>
</evidence>
<sequence>MDPSTAERELRYLEELWEFAEHGPEAGAPVSPVPINDGTGTTADGQSLSLPGDAEPQSRGLLRDSAAHITEPVASREAMEHRRLEALAARSRKRRRRRERARQAAEGREASDRMRNAIRDARDGRKSAIRRLREMTNNIRGVVDKAKEDHVAALEKRHRAIAELKQNLDASKAKVAMQATAFR</sequence>
<proteinExistence type="predicted"/>
<dbReference type="EMBL" id="CAJHUC010000343">
    <property type="protein sequence ID" value="CAD7695427.1"/>
    <property type="molecule type" value="Genomic_DNA"/>
</dbReference>
<dbReference type="Proteomes" id="UP000708148">
    <property type="component" value="Unassembled WGS sequence"/>
</dbReference>
<gene>
    <name evidence="2" type="ORF">OSTQU699_LOCUS788</name>
</gene>
<feature type="compositionally biased region" description="Basic residues" evidence="1">
    <location>
        <begin position="90"/>
        <end position="100"/>
    </location>
</feature>
<feature type="compositionally biased region" description="Basic and acidic residues" evidence="1">
    <location>
        <begin position="101"/>
        <end position="112"/>
    </location>
</feature>
<reference evidence="2" key="1">
    <citation type="submission" date="2020-12" db="EMBL/GenBank/DDBJ databases">
        <authorList>
            <person name="Iha C."/>
        </authorList>
    </citation>
    <scope>NUCLEOTIDE SEQUENCE</scope>
</reference>
<keyword evidence="3" id="KW-1185">Reference proteome</keyword>
<accession>A0A8S1IMA2</accession>
<organism evidence="2 3">
    <name type="scientific">Ostreobium quekettii</name>
    <dbReference type="NCBI Taxonomy" id="121088"/>
    <lineage>
        <taxon>Eukaryota</taxon>
        <taxon>Viridiplantae</taxon>
        <taxon>Chlorophyta</taxon>
        <taxon>core chlorophytes</taxon>
        <taxon>Ulvophyceae</taxon>
        <taxon>TCBD clade</taxon>
        <taxon>Bryopsidales</taxon>
        <taxon>Ostreobineae</taxon>
        <taxon>Ostreobiaceae</taxon>
        <taxon>Ostreobium</taxon>
    </lineage>
</organism>
<comment type="caution">
    <text evidence="2">The sequence shown here is derived from an EMBL/GenBank/DDBJ whole genome shotgun (WGS) entry which is preliminary data.</text>
</comment>
<feature type="region of interest" description="Disordered" evidence="1">
    <location>
        <begin position="23"/>
        <end position="59"/>
    </location>
</feature>
<protein>
    <submittedName>
        <fullName evidence="2">Uncharacterized protein</fullName>
    </submittedName>
</protein>